<feature type="compositionally biased region" description="Pro residues" evidence="10">
    <location>
        <begin position="27"/>
        <end position="41"/>
    </location>
</feature>
<dbReference type="InterPro" id="IPR019323">
    <property type="entry name" value="ELKS/CAST"/>
</dbReference>
<keyword evidence="12" id="KW-1185">Reference proteome</keyword>
<dbReference type="Proteomes" id="UP000807504">
    <property type="component" value="Unassembled WGS sequence"/>
</dbReference>
<keyword evidence="5 9" id="KW-0175">Coiled coil</keyword>
<dbReference type="SUPFAM" id="SSF57997">
    <property type="entry name" value="Tropomyosin"/>
    <property type="match status" value="1"/>
</dbReference>
<evidence type="ECO:0000256" key="5">
    <source>
        <dbReference type="ARBA" id="ARBA00023054"/>
    </source>
</evidence>
<protein>
    <submittedName>
        <fullName evidence="11">ERC protein 2 like protein</fullName>
    </submittedName>
</protein>
<accession>A0A8T0FM63</accession>
<comment type="subcellular location">
    <subcellularLocation>
        <location evidence="1">Cytoplasm</location>
        <location evidence="1">Cytoskeleton</location>
    </subcellularLocation>
    <subcellularLocation>
        <location evidence="8">Presynapse</location>
    </subcellularLocation>
</comment>
<keyword evidence="4" id="KW-0770">Synapse</keyword>
<evidence type="ECO:0000256" key="1">
    <source>
        <dbReference type="ARBA" id="ARBA00004245"/>
    </source>
</evidence>
<reference evidence="11" key="2">
    <citation type="submission" date="2020-06" db="EMBL/GenBank/DDBJ databases">
        <authorList>
            <person name="Sheffer M."/>
        </authorList>
    </citation>
    <scope>NUCLEOTIDE SEQUENCE</scope>
</reference>
<dbReference type="Gene3D" id="1.20.58.60">
    <property type="match status" value="1"/>
</dbReference>
<keyword evidence="7" id="KW-0966">Cell projection</keyword>
<evidence type="ECO:0000256" key="10">
    <source>
        <dbReference type="SAM" id="MobiDB-lite"/>
    </source>
</evidence>
<feature type="region of interest" description="Disordered" evidence="10">
    <location>
        <begin position="1"/>
        <end position="97"/>
    </location>
</feature>
<dbReference type="GO" id="GO:0048788">
    <property type="term" value="C:cytoskeleton of presynaptic active zone"/>
    <property type="evidence" value="ECO:0007669"/>
    <property type="project" value="TreeGrafter"/>
</dbReference>
<evidence type="ECO:0000256" key="4">
    <source>
        <dbReference type="ARBA" id="ARBA00023018"/>
    </source>
</evidence>
<evidence type="ECO:0000313" key="12">
    <source>
        <dbReference type="Proteomes" id="UP000807504"/>
    </source>
</evidence>
<evidence type="ECO:0000256" key="7">
    <source>
        <dbReference type="ARBA" id="ARBA00023273"/>
    </source>
</evidence>
<name>A0A8T0FM63_ARGBR</name>
<evidence type="ECO:0000256" key="8">
    <source>
        <dbReference type="ARBA" id="ARBA00034106"/>
    </source>
</evidence>
<organism evidence="11 12">
    <name type="scientific">Argiope bruennichi</name>
    <name type="common">Wasp spider</name>
    <name type="synonym">Aranea bruennichi</name>
    <dbReference type="NCBI Taxonomy" id="94029"/>
    <lineage>
        <taxon>Eukaryota</taxon>
        <taxon>Metazoa</taxon>
        <taxon>Ecdysozoa</taxon>
        <taxon>Arthropoda</taxon>
        <taxon>Chelicerata</taxon>
        <taxon>Arachnida</taxon>
        <taxon>Araneae</taxon>
        <taxon>Araneomorphae</taxon>
        <taxon>Entelegynae</taxon>
        <taxon>Araneoidea</taxon>
        <taxon>Araneidae</taxon>
        <taxon>Argiope</taxon>
    </lineage>
</organism>
<dbReference type="Gene3D" id="1.10.287.1490">
    <property type="match status" value="1"/>
</dbReference>
<evidence type="ECO:0000256" key="2">
    <source>
        <dbReference type="ARBA" id="ARBA00022490"/>
    </source>
</evidence>
<dbReference type="Pfam" id="PF10174">
    <property type="entry name" value="Cast"/>
    <property type="match status" value="2"/>
</dbReference>
<dbReference type="PANTHER" id="PTHR18861:SF0">
    <property type="entry name" value="BRUCHPILOT, ISOFORM J"/>
    <property type="match status" value="1"/>
</dbReference>
<dbReference type="PANTHER" id="PTHR18861">
    <property type="entry name" value="ELKS/RAB6-INTERACTING/CAST PROTEIN"/>
    <property type="match status" value="1"/>
</dbReference>
<reference evidence="11" key="1">
    <citation type="journal article" date="2020" name="bioRxiv">
        <title>Chromosome-level reference genome of the European wasp spider Argiope bruennichi: a resource for studies on range expansion and evolutionary adaptation.</title>
        <authorList>
            <person name="Sheffer M.M."/>
            <person name="Hoppe A."/>
            <person name="Krehenwinkel H."/>
            <person name="Uhl G."/>
            <person name="Kuss A.W."/>
            <person name="Jensen L."/>
            <person name="Jensen C."/>
            <person name="Gillespie R.G."/>
            <person name="Hoff K.J."/>
            <person name="Prost S."/>
        </authorList>
    </citation>
    <scope>NUCLEOTIDE SEQUENCE</scope>
</reference>
<keyword evidence="3" id="KW-0597">Phosphoprotein</keyword>
<keyword evidence="6" id="KW-0206">Cytoskeleton</keyword>
<evidence type="ECO:0000256" key="6">
    <source>
        <dbReference type="ARBA" id="ARBA00023212"/>
    </source>
</evidence>
<feature type="region of interest" description="Disordered" evidence="10">
    <location>
        <begin position="570"/>
        <end position="590"/>
    </location>
</feature>
<keyword evidence="2" id="KW-0963">Cytoplasm</keyword>
<feature type="coiled-coil region" evidence="9">
    <location>
        <begin position="701"/>
        <end position="871"/>
    </location>
</feature>
<dbReference type="GO" id="GO:0007274">
    <property type="term" value="P:neuromuscular synaptic transmission"/>
    <property type="evidence" value="ECO:0007669"/>
    <property type="project" value="TreeGrafter"/>
</dbReference>
<evidence type="ECO:0000256" key="9">
    <source>
        <dbReference type="SAM" id="Coils"/>
    </source>
</evidence>
<evidence type="ECO:0000313" key="11">
    <source>
        <dbReference type="EMBL" id="KAF8792131.1"/>
    </source>
</evidence>
<sequence>MPPRAKGSSSVSQRSPNHPGRDRHPPATAPPPQFTIPPPFPACTRGGASPSRGPPPESSLPIGRRSSNTGTVLSFGKHPLTLPRGPGPTRRCFSPNVGHYKKTKKRLEVDHGRKGHWWSHRASSGADLHSVPLQNFPSRRGTGDREFVPIRDPRDRWGGPPSWEAGGVVWKRTGVQGEYSNLKRELEATTQKLGSSMHSIKTFWSPELKKERALRKEEAAKYALINDQMKILRSENQKQAALIRQLEEELRLAHMRNPDAEVQQHLEALKNEKGNHAQGIFFLGKLLKELELRIETQKQTLAARDESIKKLMEIKGVGGQEDRLEVERLKSKLIETEARYRHLESMYESRDKDLNKDSRIKVLEEEIELLESKISKQHFILINGACENNGNVAVKPNNDTEKKELLSKMEELRIELNRRDQEIVAMNAKMKTLEEQHHDYQRHIAVLKESLCAKEEHYNMLQADVEELRVRLEEKNKLIEKKTQQTMTSSQEKNRLMQEVQELRDHMEIKDRKINVLQRKIENLEDLLKEKDNQVDMARARLTAMQAHHSSSEGALSSLEEAIGDKDKQISQLREQRDRAEQERNEERELHEREIAEYKMKMHALENDMEKLQVRLEKAAAEKDRIEVKLENSQSELGQARAELEKMQSEMMKLQSESDRSRSEFARLALENERMREQSGRLKSDLDRSQTTFGKSSMYQLDDYERLQDRLEKAQTELRRVQAEYRMHQAEQDRARGEVEQLQEKIERSQGEIYRLKAKLENAQADKESIQEEYDRVQSTVARSQSERDAALAEAEKLRAELDRIQNLLTKSQSQHEKTQAALDKAQLETDRIQEKLDKATAEARRMQLERERAQSELENMQTQLSQAQMSTLKFQKGRNTAIEKAEIAGKK</sequence>
<dbReference type="AlphaFoldDB" id="A0A8T0FM63"/>
<dbReference type="EMBL" id="JABXBU010000003">
    <property type="protein sequence ID" value="KAF8792131.1"/>
    <property type="molecule type" value="Genomic_DNA"/>
</dbReference>
<feature type="compositionally biased region" description="Basic and acidic residues" evidence="10">
    <location>
        <begin position="141"/>
        <end position="157"/>
    </location>
</feature>
<feature type="region of interest" description="Disordered" evidence="10">
    <location>
        <begin position="129"/>
        <end position="158"/>
    </location>
</feature>
<gene>
    <name evidence="11" type="ORF">HNY73_003772</name>
</gene>
<dbReference type="GO" id="GO:0030424">
    <property type="term" value="C:axon"/>
    <property type="evidence" value="ECO:0007669"/>
    <property type="project" value="UniProtKB-SubCell"/>
</dbReference>
<dbReference type="GO" id="GO:0048167">
    <property type="term" value="P:regulation of synaptic plasticity"/>
    <property type="evidence" value="ECO:0007669"/>
    <property type="project" value="TreeGrafter"/>
</dbReference>
<feature type="coiled-coil region" evidence="9">
    <location>
        <begin position="229"/>
        <end position="263"/>
    </location>
</feature>
<dbReference type="GO" id="GO:0098882">
    <property type="term" value="F:structural constituent of presynaptic active zone"/>
    <property type="evidence" value="ECO:0007669"/>
    <property type="project" value="TreeGrafter"/>
</dbReference>
<proteinExistence type="predicted"/>
<feature type="compositionally biased region" description="Polar residues" evidence="10">
    <location>
        <begin position="7"/>
        <end position="16"/>
    </location>
</feature>
<comment type="caution">
    <text evidence="11">The sequence shown here is derived from an EMBL/GenBank/DDBJ whole genome shotgun (WGS) entry which is preliminary data.</text>
</comment>
<evidence type="ECO:0000256" key="3">
    <source>
        <dbReference type="ARBA" id="ARBA00022553"/>
    </source>
</evidence>